<dbReference type="AlphaFoldDB" id="A0A5B9WBW5"/>
<organism evidence="2 3">
    <name type="scientific">Aquisphaera giovannonii</name>
    <dbReference type="NCBI Taxonomy" id="406548"/>
    <lineage>
        <taxon>Bacteria</taxon>
        <taxon>Pseudomonadati</taxon>
        <taxon>Planctomycetota</taxon>
        <taxon>Planctomycetia</taxon>
        <taxon>Isosphaerales</taxon>
        <taxon>Isosphaeraceae</taxon>
        <taxon>Aquisphaera</taxon>
    </lineage>
</organism>
<gene>
    <name evidence="2" type="ORF">OJF2_59600</name>
</gene>
<dbReference type="Proteomes" id="UP000324233">
    <property type="component" value="Chromosome"/>
</dbReference>
<evidence type="ECO:0000313" key="3">
    <source>
        <dbReference type="Proteomes" id="UP000324233"/>
    </source>
</evidence>
<evidence type="ECO:0000313" key="2">
    <source>
        <dbReference type="EMBL" id="QEH37370.1"/>
    </source>
</evidence>
<dbReference type="EMBL" id="CP042997">
    <property type="protein sequence ID" value="QEH37370.1"/>
    <property type="molecule type" value="Genomic_DNA"/>
</dbReference>
<dbReference type="RefSeq" id="WP_210420220.1">
    <property type="nucleotide sequence ID" value="NZ_CP042997.1"/>
</dbReference>
<dbReference type="KEGG" id="agv:OJF2_59600"/>
<evidence type="ECO:0000256" key="1">
    <source>
        <dbReference type="SAM" id="MobiDB-lite"/>
    </source>
</evidence>
<reference evidence="2 3" key="1">
    <citation type="submission" date="2019-08" db="EMBL/GenBank/DDBJ databases">
        <title>Deep-cultivation of Planctomycetes and their phenomic and genomic characterization uncovers novel biology.</title>
        <authorList>
            <person name="Wiegand S."/>
            <person name="Jogler M."/>
            <person name="Boedeker C."/>
            <person name="Pinto D."/>
            <person name="Vollmers J."/>
            <person name="Rivas-Marin E."/>
            <person name="Kohn T."/>
            <person name="Peeters S.H."/>
            <person name="Heuer A."/>
            <person name="Rast P."/>
            <person name="Oberbeckmann S."/>
            <person name="Bunk B."/>
            <person name="Jeske O."/>
            <person name="Meyerdierks A."/>
            <person name="Storesund J.E."/>
            <person name="Kallscheuer N."/>
            <person name="Luecker S."/>
            <person name="Lage O.M."/>
            <person name="Pohl T."/>
            <person name="Merkel B.J."/>
            <person name="Hornburger P."/>
            <person name="Mueller R.-W."/>
            <person name="Bruemmer F."/>
            <person name="Labrenz M."/>
            <person name="Spormann A.M."/>
            <person name="Op den Camp H."/>
            <person name="Overmann J."/>
            <person name="Amann R."/>
            <person name="Jetten M.S.M."/>
            <person name="Mascher T."/>
            <person name="Medema M.H."/>
            <person name="Devos D.P."/>
            <person name="Kaster A.-K."/>
            <person name="Ovreas L."/>
            <person name="Rohde M."/>
            <person name="Galperin M.Y."/>
            <person name="Jogler C."/>
        </authorList>
    </citation>
    <scope>NUCLEOTIDE SEQUENCE [LARGE SCALE GENOMIC DNA]</scope>
    <source>
        <strain evidence="2 3">OJF2</strain>
    </source>
</reference>
<proteinExistence type="predicted"/>
<accession>A0A5B9WBW5</accession>
<name>A0A5B9WBW5_9BACT</name>
<sequence>MSNPPTPRRRPSVHITLQRAARLHRLVRFVAEEARTRDVILSHLNIGLRTFYRELELLKRCGVKLRHRARLYTLMSTAGQAEGRLPFPDPQLSFAEMAELAACDCDAGRRLAELLATVVNQPEPAKKGRGRGGTGRKAPRSPEAE</sequence>
<protein>
    <submittedName>
        <fullName evidence="2">Uncharacterized protein</fullName>
    </submittedName>
</protein>
<keyword evidence="3" id="KW-1185">Reference proteome</keyword>
<feature type="region of interest" description="Disordered" evidence="1">
    <location>
        <begin position="122"/>
        <end position="145"/>
    </location>
</feature>